<keyword evidence="4" id="KW-0274">FAD</keyword>
<evidence type="ECO:0000256" key="3">
    <source>
        <dbReference type="ARBA" id="ARBA00022630"/>
    </source>
</evidence>
<dbReference type="GO" id="GO:0071949">
    <property type="term" value="F:FAD binding"/>
    <property type="evidence" value="ECO:0007669"/>
    <property type="project" value="InterPro"/>
</dbReference>
<dbReference type="Gene3D" id="3.30.465.10">
    <property type="match status" value="1"/>
</dbReference>
<dbReference type="InterPro" id="IPR004113">
    <property type="entry name" value="FAD-bd_oxidored_4_C"/>
</dbReference>
<dbReference type="InterPro" id="IPR036318">
    <property type="entry name" value="FAD-bd_PCMH-like_sf"/>
</dbReference>
<reference evidence="7 8" key="1">
    <citation type="submission" date="2015-12" db="EMBL/GenBank/DDBJ databases">
        <title>Genome sequence of Streptomyces sp. G25.</title>
        <authorList>
            <person name="Poehlein A."/>
            <person name="Roettig A."/>
            <person name="Hiessl S."/>
            <person name="Hauschild P."/>
            <person name="Schauer J."/>
            <person name="Madkour M.H."/>
            <person name="Al-Ansari A.M."/>
            <person name="Almakishah N.H."/>
            <person name="Steinbuechel A."/>
            <person name="Daniel R."/>
        </authorList>
    </citation>
    <scope>NUCLEOTIDE SEQUENCE [LARGE SCALE GENOMIC DNA]</scope>
    <source>
        <strain evidence="8">G25(2015)</strain>
    </source>
</reference>
<feature type="domain" description="FAD-binding PCMH-type" evidence="6">
    <location>
        <begin position="47"/>
        <end position="226"/>
    </location>
</feature>
<dbReference type="InterPro" id="IPR051914">
    <property type="entry name" value="FAD-linked_OxidoTrans_Type4"/>
</dbReference>
<comment type="cofactor">
    <cofactor evidence="1">
        <name>FAD</name>
        <dbReference type="ChEBI" id="CHEBI:57692"/>
    </cofactor>
</comment>
<dbReference type="STRING" id="1716141.STSP_29750"/>
<dbReference type="Proteomes" id="UP000077381">
    <property type="component" value="Unassembled WGS sequence"/>
</dbReference>
<evidence type="ECO:0000313" key="7">
    <source>
        <dbReference type="EMBL" id="OAH13621.1"/>
    </source>
</evidence>
<evidence type="ECO:0000256" key="4">
    <source>
        <dbReference type="ARBA" id="ARBA00022827"/>
    </source>
</evidence>
<sequence>MHAPSHTYGTGTAAALAALAAQLPPHALVTESDVLDAHRTDHAPFCPSGSPAALVRAHSTEEVSLVLRTADEHRIPVVPQGARTGLAGGANAVDGCILLSVERMDRILEIDTTDQVAVVEAGVVNAVFSRAVAEHGLFYPPDPSSWEMSTLGGNAATNAGGLCCVKYGVTGDFVRGLTVVLADGTVLRTGRRTAKGVAGYDLTHLFVGSEGTLGVITEVVLALRPAAQTPLTAVAFFPTPAEACAAVADYMADGTRPSLLELMDRPTMDVVSAYRDLGFPPEAGAVLIAQSDRGDQAAEDLKRFAHVAQTHRGDAVVADDPAEAEMLLEARRLVGIATQSLGAYLAEDVCVPRRVLADLVDGVADIARRHRVLITCVAHAGDGNLHPHVIFDPARTDEVERAQRAFGAVMDLGLALGGTITGEHGVGVLKRDWLTKELGPAGLRVHHSIKRALDPHGILNPGKVLADRV</sequence>
<evidence type="ECO:0000256" key="2">
    <source>
        <dbReference type="ARBA" id="ARBA00008000"/>
    </source>
</evidence>
<comment type="caution">
    <text evidence="7">The sequence shown here is derived from an EMBL/GenBank/DDBJ whole genome shotgun (WGS) entry which is preliminary data.</text>
</comment>
<proteinExistence type="inferred from homology"/>
<dbReference type="EMBL" id="LOHS01000075">
    <property type="protein sequence ID" value="OAH13621.1"/>
    <property type="molecule type" value="Genomic_DNA"/>
</dbReference>
<organism evidence="7 8">
    <name type="scientific">Streptomyces jeddahensis</name>
    <dbReference type="NCBI Taxonomy" id="1716141"/>
    <lineage>
        <taxon>Bacteria</taxon>
        <taxon>Bacillati</taxon>
        <taxon>Actinomycetota</taxon>
        <taxon>Actinomycetes</taxon>
        <taxon>Kitasatosporales</taxon>
        <taxon>Streptomycetaceae</taxon>
        <taxon>Streptomyces</taxon>
    </lineage>
</organism>
<dbReference type="RefSeq" id="WP_232789634.1">
    <property type="nucleotide sequence ID" value="NZ_LOHS01000075.1"/>
</dbReference>
<dbReference type="InterPro" id="IPR016164">
    <property type="entry name" value="FAD-linked_Oxase-like_C"/>
</dbReference>
<dbReference type="PANTHER" id="PTHR42934:SF2">
    <property type="entry name" value="GLYCOLATE OXIDASE SUBUNIT GLCD"/>
    <property type="match status" value="1"/>
</dbReference>
<dbReference type="PROSITE" id="PS51387">
    <property type="entry name" value="FAD_PCMH"/>
    <property type="match status" value="1"/>
</dbReference>
<dbReference type="Pfam" id="PF02913">
    <property type="entry name" value="FAD-oxidase_C"/>
    <property type="match status" value="1"/>
</dbReference>
<accession>A0A177HRI6</accession>
<dbReference type="EC" id="1.-.-.-" evidence="7"/>
<evidence type="ECO:0000313" key="8">
    <source>
        <dbReference type="Proteomes" id="UP000077381"/>
    </source>
</evidence>
<protein>
    <submittedName>
        <fullName evidence="7">Putative FAD-linked oxidoreductase</fullName>
        <ecNumber evidence="7">1.-.-.-</ecNumber>
    </submittedName>
</protein>
<dbReference type="FunFam" id="3.30.70.2740:FF:000001">
    <property type="entry name" value="D-lactate dehydrogenase mitochondrial"/>
    <property type="match status" value="1"/>
</dbReference>
<name>A0A177HRI6_9ACTN</name>
<dbReference type="GO" id="GO:0016491">
    <property type="term" value="F:oxidoreductase activity"/>
    <property type="evidence" value="ECO:0007669"/>
    <property type="project" value="UniProtKB-KW"/>
</dbReference>
<dbReference type="AlphaFoldDB" id="A0A177HRI6"/>
<comment type="similarity">
    <text evidence="2">Belongs to the FAD-binding oxidoreductase/transferase type 4 family.</text>
</comment>
<dbReference type="Gene3D" id="1.10.45.10">
    <property type="entry name" value="Vanillyl-alcohol Oxidase, Chain A, domain 4"/>
    <property type="match status" value="1"/>
</dbReference>
<evidence type="ECO:0000259" key="6">
    <source>
        <dbReference type="PROSITE" id="PS51387"/>
    </source>
</evidence>
<keyword evidence="3" id="KW-0285">Flavoprotein</keyword>
<dbReference type="InterPro" id="IPR016166">
    <property type="entry name" value="FAD-bd_PCMH"/>
</dbReference>
<keyword evidence="5 7" id="KW-0560">Oxidoreductase</keyword>
<evidence type="ECO:0000256" key="1">
    <source>
        <dbReference type="ARBA" id="ARBA00001974"/>
    </source>
</evidence>
<dbReference type="InterPro" id="IPR016171">
    <property type="entry name" value="Vanillyl_alc_oxidase_C-sub2"/>
</dbReference>
<dbReference type="Pfam" id="PF01565">
    <property type="entry name" value="FAD_binding_4"/>
    <property type="match status" value="1"/>
</dbReference>
<dbReference type="PANTHER" id="PTHR42934">
    <property type="entry name" value="GLYCOLATE OXIDASE SUBUNIT GLCD"/>
    <property type="match status" value="1"/>
</dbReference>
<dbReference type="Gene3D" id="3.30.70.2740">
    <property type="match status" value="1"/>
</dbReference>
<dbReference type="FunFam" id="1.10.45.10:FF:000001">
    <property type="entry name" value="D-lactate dehydrogenase mitochondrial"/>
    <property type="match status" value="1"/>
</dbReference>
<dbReference type="PATRIC" id="fig|1716141.3.peg.3129"/>
<dbReference type="SUPFAM" id="SSF56176">
    <property type="entry name" value="FAD-binding/transporter-associated domain-like"/>
    <property type="match status" value="1"/>
</dbReference>
<dbReference type="InterPro" id="IPR016169">
    <property type="entry name" value="FAD-bd_PCMH_sub2"/>
</dbReference>
<keyword evidence="8" id="KW-1185">Reference proteome</keyword>
<gene>
    <name evidence="7" type="ORF">STSP_29750</name>
</gene>
<evidence type="ECO:0000256" key="5">
    <source>
        <dbReference type="ARBA" id="ARBA00023002"/>
    </source>
</evidence>
<dbReference type="SUPFAM" id="SSF55103">
    <property type="entry name" value="FAD-linked oxidases, C-terminal domain"/>
    <property type="match status" value="1"/>
</dbReference>
<dbReference type="InterPro" id="IPR006094">
    <property type="entry name" value="Oxid_FAD_bind_N"/>
</dbReference>